<feature type="region of interest" description="Disordered" evidence="1">
    <location>
        <begin position="62"/>
        <end position="129"/>
    </location>
</feature>
<feature type="compositionally biased region" description="Basic residues" evidence="1">
    <location>
        <begin position="107"/>
        <end position="122"/>
    </location>
</feature>
<evidence type="ECO:0000313" key="2">
    <source>
        <dbReference type="EMBL" id="KAH8522493.1"/>
    </source>
</evidence>
<organism evidence="2 3">
    <name type="scientific">Populus deltoides</name>
    <name type="common">Eastern poplar</name>
    <name type="synonym">Eastern cottonwood</name>
    <dbReference type="NCBI Taxonomy" id="3696"/>
    <lineage>
        <taxon>Eukaryota</taxon>
        <taxon>Viridiplantae</taxon>
        <taxon>Streptophyta</taxon>
        <taxon>Embryophyta</taxon>
        <taxon>Tracheophyta</taxon>
        <taxon>Spermatophyta</taxon>
        <taxon>Magnoliopsida</taxon>
        <taxon>eudicotyledons</taxon>
        <taxon>Gunneridae</taxon>
        <taxon>Pentapetalae</taxon>
        <taxon>rosids</taxon>
        <taxon>fabids</taxon>
        <taxon>Malpighiales</taxon>
        <taxon>Salicaceae</taxon>
        <taxon>Saliceae</taxon>
        <taxon>Populus</taxon>
    </lineage>
</organism>
<sequence>MNTDLGISSVDAFPGSLNPLREEIECVKAGLRDGLDKAREFSVIVEETTSILEKFFPSTLPSKPIDIDESNKEDNRDAFDHSGDQGKTEAMATKKRDNRDSEENRCQKKSWAAHRVQPHARKGPNDPEAGLYDLPSPLLIFRYELWRTNSSMKLGTKCMIQRIIKVPDRKNTVLQC</sequence>
<keyword evidence="3" id="KW-1185">Reference proteome</keyword>
<name>A0A8T2ZY53_POPDE</name>
<comment type="caution">
    <text evidence="2">The sequence shown here is derived from an EMBL/GenBank/DDBJ whole genome shotgun (WGS) entry which is preliminary data.</text>
</comment>
<dbReference type="EMBL" id="JACEGQ020000001">
    <property type="protein sequence ID" value="KAH8522493.1"/>
    <property type="molecule type" value="Genomic_DNA"/>
</dbReference>
<evidence type="ECO:0000313" key="3">
    <source>
        <dbReference type="Proteomes" id="UP000807159"/>
    </source>
</evidence>
<feature type="compositionally biased region" description="Basic and acidic residues" evidence="1">
    <location>
        <begin position="65"/>
        <end position="106"/>
    </location>
</feature>
<dbReference type="AlphaFoldDB" id="A0A8T2ZY53"/>
<accession>A0A8T2ZY53</accession>
<evidence type="ECO:0000256" key="1">
    <source>
        <dbReference type="SAM" id="MobiDB-lite"/>
    </source>
</evidence>
<protein>
    <submittedName>
        <fullName evidence="2">Uncharacterized protein</fullName>
    </submittedName>
</protein>
<dbReference type="Proteomes" id="UP000807159">
    <property type="component" value="Chromosome 1"/>
</dbReference>
<reference evidence="2" key="1">
    <citation type="journal article" date="2021" name="J. Hered.">
        <title>Genome Assembly of Salicaceae Populus deltoides (Eastern Cottonwood) I-69 Based on Nanopore Sequencing and Hi-C Technologies.</title>
        <authorList>
            <person name="Bai S."/>
            <person name="Wu H."/>
            <person name="Zhang J."/>
            <person name="Pan Z."/>
            <person name="Zhao W."/>
            <person name="Li Z."/>
            <person name="Tong C."/>
        </authorList>
    </citation>
    <scope>NUCLEOTIDE SEQUENCE</scope>
    <source>
        <tissue evidence="2">Leaf</tissue>
    </source>
</reference>
<proteinExistence type="predicted"/>
<gene>
    <name evidence="2" type="ORF">H0E87_003217</name>
</gene>